<proteinExistence type="predicted"/>
<feature type="transmembrane region" description="Helical" evidence="6">
    <location>
        <begin position="258"/>
        <end position="284"/>
    </location>
</feature>
<dbReference type="OrthoDB" id="5185234at2"/>
<evidence type="ECO:0000256" key="5">
    <source>
        <dbReference type="ARBA" id="ARBA00023136"/>
    </source>
</evidence>
<evidence type="ECO:0000256" key="4">
    <source>
        <dbReference type="ARBA" id="ARBA00022989"/>
    </source>
</evidence>
<keyword evidence="3 6" id="KW-0812">Transmembrane</keyword>
<keyword evidence="4 6" id="KW-1133">Transmembrane helix</keyword>
<feature type="transmembrane region" description="Helical" evidence="6">
    <location>
        <begin position="86"/>
        <end position="105"/>
    </location>
</feature>
<comment type="subcellular location">
    <subcellularLocation>
        <location evidence="1">Cell membrane</location>
        <topology evidence="1">Multi-pass membrane protein</topology>
    </subcellularLocation>
</comment>
<dbReference type="PANTHER" id="PTHR35007:SF4">
    <property type="entry name" value="CONSERVED TRANSMEMBRANE PROTEIN-RELATED"/>
    <property type="match status" value="1"/>
</dbReference>
<dbReference type="AlphaFoldDB" id="A0A3L7J795"/>
<accession>A0A3L7J795</accession>
<feature type="domain" description="Type II secretion system protein GspF" evidence="7">
    <location>
        <begin position="152"/>
        <end position="276"/>
    </location>
</feature>
<name>A0A3L7J795_9MICO</name>
<keyword evidence="5 6" id="KW-0472">Membrane</keyword>
<evidence type="ECO:0000256" key="1">
    <source>
        <dbReference type="ARBA" id="ARBA00004651"/>
    </source>
</evidence>
<evidence type="ECO:0000256" key="6">
    <source>
        <dbReference type="SAM" id="Phobius"/>
    </source>
</evidence>
<dbReference type="Proteomes" id="UP000282460">
    <property type="component" value="Unassembled WGS sequence"/>
</dbReference>
<dbReference type="InterPro" id="IPR018076">
    <property type="entry name" value="T2SS_GspF_dom"/>
</dbReference>
<dbReference type="GO" id="GO:0005886">
    <property type="term" value="C:plasma membrane"/>
    <property type="evidence" value="ECO:0007669"/>
    <property type="project" value="UniProtKB-SubCell"/>
</dbReference>
<feature type="transmembrane region" description="Helical" evidence="6">
    <location>
        <begin position="111"/>
        <end position="128"/>
    </location>
</feature>
<comment type="caution">
    <text evidence="8">The sequence shown here is derived from an EMBL/GenBank/DDBJ whole genome shotgun (WGS) entry which is preliminary data.</text>
</comment>
<keyword evidence="2" id="KW-1003">Cell membrane</keyword>
<protein>
    <submittedName>
        <fullName evidence="8">Type II secretion system F family protein</fullName>
    </submittedName>
</protein>
<sequence length="288" mass="30672">MLPRFGGPTLADRVAPYLVDVSEGARLYTERRFTDPLPILGRLLSPALRRLSASLTAVLGGSAIVQRNLDRAGVDIDVQRFRLEQLLWCLAGLGLGVVGAGIGSVNRMLPVALVIALPILCGIGGLVLRDTALSRQATARADRMTAELPTVLEFLSLSLSAGEGILDALRRMGNIGSGELSREFRSVVTAVHTGVPLATALTDVARRADIPALNRCVEQLVAALERGSPLAEVLRAQAQDARDDAKRALLEVAGKKEVAMLIPLVFLILPLSILFAIFPGIFVLQSGF</sequence>
<dbReference type="Gene3D" id="1.20.81.30">
    <property type="entry name" value="Type II secretion system (T2SS), domain F"/>
    <property type="match status" value="1"/>
</dbReference>
<dbReference type="PANTHER" id="PTHR35007">
    <property type="entry name" value="INTEGRAL MEMBRANE PROTEIN-RELATED"/>
    <property type="match status" value="1"/>
</dbReference>
<reference evidence="8 9" key="1">
    <citation type="submission" date="2018-10" db="EMBL/GenBank/DDBJ databases">
        <authorList>
            <person name="Li J."/>
        </authorList>
    </citation>
    <scope>NUCLEOTIDE SEQUENCE [LARGE SCALE GENOMIC DNA]</scope>
    <source>
        <strain evidence="8 9">ZD1-4</strain>
    </source>
</reference>
<evidence type="ECO:0000313" key="9">
    <source>
        <dbReference type="Proteomes" id="UP000282460"/>
    </source>
</evidence>
<organism evidence="8 9">
    <name type="scientific">Mycetocola zhadangensis</name>
    <dbReference type="NCBI Taxonomy" id="1164595"/>
    <lineage>
        <taxon>Bacteria</taxon>
        <taxon>Bacillati</taxon>
        <taxon>Actinomycetota</taxon>
        <taxon>Actinomycetes</taxon>
        <taxon>Micrococcales</taxon>
        <taxon>Microbacteriaceae</taxon>
        <taxon>Mycetocola</taxon>
    </lineage>
</organism>
<dbReference type="EMBL" id="RCWJ01000001">
    <property type="protein sequence ID" value="RLQ86506.1"/>
    <property type="molecule type" value="Genomic_DNA"/>
</dbReference>
<keyword evidence="9" id="KW-1185">Reference proteome</keyword>
<evidence type="ECO:0000259" key="7">
    <source>
        <dbReference type="Pfam" id="PF00482"/>
    </source>
</evidence>
<evidence type="ECO:0000256" key="3">
    <source>
        <dbReference type="ARBA" id="ARBA00022692"/>
    </source>
</evidence>
<dbReference type="InterPro" id="IPR042094">
    <property type="entry name" value="T2SS_GspF_sf"/>
</dbReference>
<gene>
    <name evidence="8" type="ORF">D9V28_02575</name>
</gene>
<evidence type="ECO:0000256" key="2">
    <source>
        <dbReference type="ARBA" id="ARBA00022475"/>
    </source>
</evidence>
<evidence type="ECO:0000313" key="8">
    <source>
        <dbReference type="EMBL" id="RLQ86506.1"/>
    </source>
</evidence>
<dbReference type="Pfam" id="PF00482">
    <property type="entry name" value="T2SSF"/>
    <property type="match status" value="1"/>
</dbReference>